<evidence type="ECO:0000313" key="2">
    <source>
        <dbReference type="EMBL" id="QHU22071.1"/>
    </source>
</evidence>
<reference evidence="2" key="1">
    <citation type="journal article" date="2020" name="Nature">
        <title>Giant virus diversity and host interactions through global metagenomics.</title>
        <authorList>
            <person name="Schulz F."/>
            <person name="Roux S."/>
            <person name="Paez-Espino D."/>
            <person name="Jungbluth S."/>
            <person name="Walsh D.A."/>
            <person name="Denef V.J."/>
            <person name="McMahon K.D."/>
            <person name="Konstantinidis K.T."/>
            <person name="Eloe-Fadrosh E.A."/>
            <person name="Kyrpides N.C."/>
            <person name="Woyke T."/>
        </authorList>
    </citation>
    <scope>NUCLEOTIDE SEQUENCE</scope>
    <source>
        <strain evidence="2">GVMAG-S-3300013286-35</strain>
    </source>
</reference>
<feature type="compositionally biased region" description="Polar residues" evidence="1">
    <location>
        <begin position="49"/>
        <end position="60"/>
    </location>
</feature>
<accession>A0A6C0KXU0</accession>
<dbReference type="EMBL" id="MN740995">
    <property type="protein sequence ID" value="QHU22071.1"/>
    <property type="molecule type" value="Genomic_DNA"/>
</dbReference>
<protein>
    <submittedName>
        <fullName evidence="2">Uncharacterized protein</fullName>
    </submittedName>
</protein>
<feature type="compositionally biased region" description="Acidic residues" evidence="1">
    <location>
        <begin position="17"/>
        <end position="33"/>
    </location>
</feature>
<sequence length="2310" mass="253191">MASLDKFYQPYQSDQESSSESDYESESESESESSVEGFSGTPVKKSVLPRNTISNPTKFNQTKTAFTSTKNTTTIMINSSDRDTTVYAQPTLFTIRLPRIYRNVVSLNVTQIKLLSSFYYFSNSKNNTSLRVAEYNRTKVVNGVDISNTKDIYIREGTYDSSSLVTELNNQLNRTPIYNTINISDFIAGFITTGNYSLLFNDPGDTTYNPLTGVFEALASKTDIVARYFKTGTNVGIQYYSTEQCKVAYFYPLLRDYTIAQVSVTTPAIANPYLNTCTSYVVSGAKTYGGLDYKLTDPNTATYLGADTYYNRIVYSFKGIDIGDGSPDPYILSVIIDPANQALLEQYKADNTWNNFLVNEYVCNYDSTVGRLTIYSQHLNTSLVTTLNAQYNQILIKELINNGIVPADVAGLQTTADNLNGVIADMYNYIQKGFTDFFGISYGNFAAEFYKTLSNEIFLYDASGRYGWNLTYSGLPQAKNSLIAYPDASGYWPNIQFNTASGEYVGGDLYYPDPSISQVVTPSQFTPFPAPVPVNGGSVTLTIAAGLAFQTGNAVIVISSTVSTNRFNGIVASYDNVGGTIVINNITDLTGVFYDSVSYIIATTDITNTAASASITSLTTNSATIAAVLITPTTFGTVVMTIGSNLPIVVGNSLLVTDGTNSFNGTVVSYGTSTGLLTISSLKNITGIFTNPAIFNVYVLVTLAPVVGSTITFNIRQGLTLPINTSVLVSNGPSSFNGKITVYNQNTGAVTLSTLSNITGAFILPSIYTLYVIPIINPLIGGNVIFSGVSLGLTLQAGNTVLVRNGTNQFSGIVNTYNSGTGALKISNVSAIVGTFNVPAIYTIYANDTTTTTATVITQALTFNAGSPTPIKVGNIKFVQTSSLDAITGKATGSFTGKVSAYNNVSGQITLTQISNINGTFPLDIYKLEHLVRYTYTYLAQVDTNGFIDLSGANENTYGYQDISFNIIPTTYSKILFKSRCRQTLFIETIPPFVNEIPLPPKLAETYALDVSSTPLLFNSAGTCLLDPIAADFYLWDVSQNMLDGPIYMQQQTATGQIFLNFIREQKPVALPNQIPPPGSLGLYTFRPHIFFEIHHGRYPVPTTPTKFKSDIYIEREDSLPFGVALDAYWYRDRAAYMADVSSTLVNIVYNNPKNWFVHQTIASDISSSHITTDFISDEISYLMVIVRQALFQSMNLRVFVLRHDPYGIYTTPTVADFRRLPATRVDEPTYFQIKSTPSKNFPNPYPTLFNSKGFRNSYDISGVSNNLLDYIILTTDFSHYDPYSFANTTTVKQSPLQFVFQHKSNAIGPSVDVSKWSQFFYSTSLNASVNSLNAVYDSSGQVNYYTPASAVKEIANSVLPYKGISNEFIFTNWFRAGATQNLYNSTVPPPPEQTIATYPTIGGDPWTVLAPISYSPSKFAHTKLYKQSPFVICKNYNAGVISDISFNDLSGHTSYQQIFLGRGPTGNEPYDISGIMGIPFQPPMGKYVLPTRIVIKYSYIQPLTDNNRVIQGRRAGLPLTGKKIYVYNSYSNPVTYSVSGELALWDDHYYLNRRNLVLGVFRSKDIQGTNISSLSITKALCTLSLKKVTQVCQYSSTTDPKVNYTKTRTPDWGTYYVYERKETSSNMWVPLSQGIYDANGNPINLRTATDANLANGTMFTNWSAITKTADISSNIFMTAVETDLASYYTDVSNNSLCFVPFYPVLTAGQVGLGPFTKSLTDADSWAVGSFNGLTYTAKPYVPVTKNSLLGENKYIFDPYKTVSVDIIGNDGISMGSNSTYLGSCGPICWGSTASGVIVSPNYRKSYASYSVSSISSTGTSVKYTVISSANATIGATVIVTGAATAAYNGTFTVIATSPTTITVNSTATGASSAATLKLDGFLPTYFNIRVNIRMPDTFYNPISDFTKFGGFTDVSNCLADTQTYLYNLGSRPGSDFNDISGAWGAEKASRFSRWDSDNGYNNLSYMPSIFAGKTVPFSVNVRGYVPTVKFLTGLRIMGKNWIDFGQTSLNDLINEIADLTASGIFILPDGRLNNDTVRIAKYYTSTYVRALLTFNQYFVGTFTVGRGYTNATYAGQTITTTGFGDYINKFIGFNNQISTSAKGISNAQIAALNATRAYIAANYSGILPTIVLDRNRFTDSIPFSLQFKTQLASSEYLQNYLKAYDKWGLGWNLGFDKVDTAFTTRHVATTFIRIVDDYIYLKLNEELNINTIDISQKENLAQSRETFGASRRYYGKLLLNTFGSYAQTFVQAAKSLPAPIGKLDKLSFQLVDAFNNKISNADCEYNIVFELTEIADSLDASSTLVKGAN</sequence>
<proteinExistence type="predicted"/>
<feature type="region of interest" description="Disordered" evidence="1">
    <location>
        <begin position="1"/>
        <end position="60"/>
    </location>
</feature>
<evidence type="ECO:0000256" key="1">
    <source>
        <dbReference type="SAM" id="MobiDB-lite"/>
    </source>
</evidence>
<organism evidence="2">
    <name type="scientific">viral metagenome</name>
    <dbReference type="NCBI Taxonomy" id="1070528"/>
    <lineage>
        <taxon>unclassified sequences</taxon>
        <taxon>metagenomes</taxon>
        <taxon>organismal metagenomes</taxon>
    </lineage>
</organism>
<name>A0A6C0KXU0_9ZZZZ</name>